<dbReference type="InterPro" id="IPR050708">
    <property type="entry name" value="T6SS_VgrG/RHS"/>
</dbReference>
<evidence type="ECO:0008006" key="2">
    <source>
        <dbReference type="Google" id="ProtNLM"/>
    </source>
</evidence>
<name>X0T5U3_9ZZZZ</name>
<dbReference type="AlphaFoldDB" id="X0T5U3"/>
<dbReference type="PANTHER" id="PTHR32305:SF15">
    <property type="entry name" value="PROTEIN RHSA-RELATED"/>
    <property type="match status" value="1"/>
</dbReference>
<feature type="non-terminal residue" evidence="1">
    <location>
        <position position="1"/>
    </location>
</feature>
<proteinExistence type="predicted"/>
<organism evidence="1">
    <name type="scientific">marine sediment metagenome</name>
    <dbReference type="NCBI Taxonomy" id="412755"/>
    <lineage>
        <taxon>unclassified sequences</taxon>
        <taxon>metagenomes</taxon>
        <taxon>ecological metagenomes</taxon>
    </lineage>
</organism>
<dbReference type="NCBIfam" id="TIGR03696">
    <property type="entry name" value="Rhs_assc_core"/>
    <property type="match status" value="1"/>
</dbReference>
<evidence type="ECO:0000313" key="1">
    <source>
        <dbReference type="EMBL" id="GAF83527.1"/>
    </source>
</evidence>
<gene>
    <name evidence="1" type="ORF">S01H1_14379</name>
</gene>
<dbReference type="Gene3D" id="2.180.10.10">
    <property type="entry name" value="RHS repeat-associated core"/>
    <property type="match status" value="1"/>
</dbReference>
<reference evidence="1" key="1">
    <citation type="journal article" date="2014" name="Front. Microbiol.">
        <title>High frequency of phylogenetically diverse reductive dehalogenase-homologous genes in deep subseafloor sedimentary metagenomes.</title>
        <authorList>
            <person name="Kawai M."/>
            <person name="Futagami T."/>
            <person name="Toyoda A."/>
            <person name="Takaki Y."/>
            <person name="Nishi S."/>
            <person name="Hori S."/>
            <person name="Arai W."/>
            <person name="Tsubouchi T."/>
            <person name="Morono Y."/>
            <person name="Uchiyama I."/>
            <person name="Ito T."/>
            <person name="Fujiyama A."/>
            <person name="Inagaki F."/>
            <person name="Takami H."/>
        </authorList>
    </citation>
    <scope>NUCLEOTIDE SEQUENCE</scope>
    <source>
        <strain evidence="1">Expedition CK06-06</strain>
    </source>
</reference>
<dbReference type="EMBL" id="BARS01007475">
    <property type="protein sequence ID" value="GAF83527.1"/>
    <property type="molecule type" value="Genomic_DNA"/>
</dbReference>
<dbReference type="PANTHER" id="PTHR32305">
    <property type="match status" value="1"/>
</dbReference>
<comment type="caution">
    <text evidence="1">The sequence shown here is derived from an EMBL/GenBank/DDBJ whole genome shotgun (WGS) entry which is preliminary data.</text>
</comment>
<sequence length="344" mass="38203">YPIPSSKICAEQDWDSHLFRDADGNLTDDGPYAYTWDAENRLVAVEPTNPSNGDKKVVFEYDYMSRRVRKSVYNYDTGWESTAETDLKFVYDGWNVVLVLDDSNDTVRKYTWGLDLSQTIHDAGGIGGLLAVEETATTGQPKYWFFYDANGNLGQAFKVSTGAVAARYEYDPYGNIIGPDDDDDGDWRDDAGPYAETNPMRFSTKWFDAEVGLYNYGMRYYLPRLGRWLNRDPIEEEGGLNLYVFLSNDPANNIDIVGLWSGSYRCRIINFGCNRGILYSYNKCGQSCTLITCDVGSCPGILSAIRNNYALGPCCPGCPALGPSPGVYGCRSGASGGWLCAPEN</sequence>
<protein>
    <recommendedName>
        <fullName evidence="2">RHS repeat-associated core domain-containing protein</fullName>
    </recommendedName>
</protein>
<accession>X0T5U3</accession>
<dbReference type="InterPro" id="IPR022385">
    <property type="entry name" value="Rhs_assc_core"/>
</dbReference>